<evidence type="ECO:0000313" key="2">
    <source>
        <dbReference type="Proteomes" id="UP000887572"/>
    </source>
</evidence>
<name>A0A914IHH5_GLORO</name>
<keyword evidence="2" id="KW-1185">Reference proteome</keyword>
<sequence length="308" mass="34397">MQKSQITFAPVSFYTLRKQKRPIDQQTNDEPPPVLTKGSETEFDNCEEPPPPLLEAETATNNDDRFATLNGSAQSDVQMKLVMLAPLLNLSFLRAGICPHGFATAQNALRVKILSCRRWEWPLAIEDHRTESVGCNFSELKPSTSSTMAIGGDASPDETQTITAMGDVAFNENYLHQFGMSFPVMFEMQNGHASGHCERITFRGFVYCHISRQVRTRGGGDSISHWRCQQQLGSSCSGLVRLEGKNLMVVKGHKHLPDYATARAILSQKGHRPGRKEEERFDRRADDDGDGRVDQIHYIQKGIVDGES</sequence>
<proteinExistence type="predicted"/>
<accession>A0A914IHH5</accession>
<protein>
    <submittedName>
        <fullName evidence="3">FLYWCH-type domain-containing protein</fullName>
    </submittedName>
</protein>
<dbReference type="AlphaFoldDB" id="A0A914IHH5"/>
<feature type="region of interest" description="Disordered" evidence="1">
    <location>
        <begin position="268"/>
        <end position="294"/>
    </location>
</feature>
<reference evidence="3" key="1">
    <citation type="submission" date="2022-11" db="UniProtKB">
        <authorList>
            <consortium name="WormBaseParasite"/>
        </authorList>
    </citation>
    <scope>IDENTIFICATION</scope>
</reference>
<dbReference type="Proteomes" id="UP000887572">
    <property type="component" value="Unplaced"/>
</dbReference>
<evidence type="ECO:0000313" key="3">
    <source>
        <dbReference type="WBParaSite" id="Gr19_v10_g9942.t3"/>
    </source>
</evidence>
<dbReference type="WBParaSite" id="Gr19_v10_g9942.t3">
    <property type="protein sequence ID" value="Gr19_v10_g9942.t3"/>
    <property type="gene ID" value="Gr19_v10_g9942"/>
</dbReference>
<feature type="compositionally biased region" description="Basic and acidic residues" evidence="1">
    <location>
        <begin position="275"/>
        <end position="294"/>
    </location>
</feature>
<organism evidence="2 3">
    <name type="scientific">Globodera rostochiensis</name>
    <name type="common">Golden nematode worm</name>
    <name type="synonym">Heterodera rostochiensis</name>
    <dbReference type="NCBI Taxonomy" id="31243"/>
    <lineage>
        <taxon>Eukaryota</taxon>
        <taxon>Metazoa</taxon>
        <taxon>Ecdysozoa</taxon>
        <taxon>Nematoda</taxon>
        <taxon>Chromadorea</taxon>
        <taxon>Rhabditida</taxon>
        <taxon>Tylenchina</taxon>
        <taxon>Tylenchomorpha</taxon>
        <taxon>Tylenchoidea</taxon>
        <taxon>Heteroderidae</taxon>
        <taxon>Heteroderinae</taxon>
        <taxon>Globodera</taxon>
    </lineage>
</organism>
<evidence type="ECO:0000256" key="1">
    <source>
        <dbReference type="SAM" id="MobiDB-lite"/>
    </source>
</evidence>
<dbReference type="Gene3D" id="2.20.25.240">
    <property type="match status" value="1"/>
</dbReference>
<feature type="region of interest" description="Disordered" evidence="1">
    <location>
        <begin position="19"/>
        <end position="57"/>
    </location>
</feature>